<dbReference type="AlphaFoldDB" id="A0AAD9IGW5"/>
<accession>A0AAD9IGW5</accession>
<dbReference type="Proteomes" id="UP001255856">
    <property type="component" value="Unassembled WGS sequence"/>
</dbReference>
<sequence>MFLAALVECQAPSGSAGWSTLAEEVAAASSGFGSHVEAWAPQRPDAATRLRSAHARLERESERLALEGGAEATIARVRGASFQALALVALCAEDEGLSPDEGSTVDFEAQMYTYFERDICKLEGRRDGGPPAPEDKMFPEQLAVCLPVWQRSLQA</sequence>
<name>A0AAD9IGW5_PROWI</name>
<proteinExistence type="predicted"/>
<gene>
    <name evidence="1" type="ORF">QBZ16_004987</name>
</gene>
<reference evidence="1" key="1">
    <citation type="submission" date="2021-01" db="EMBL/GenBank/DDBJ databases">
        <authorList>
            <person name="Eckstrom K.M.E."/>
        </authorList>
    </citation>
    <scope>NUCLEOTIDE SEQUENCE</scope>
    <source>
        <strain evidence="1">UVCC 0001</strain>
    </source>
</reference>
<evidence type="ECO:0000313" key="2">
    <source>
        <dbReference type="Proteomes" id="UP001255856"/>
    </source>
</evidence>
<comment type="caution">
    <text evidence="1">The sequence shown here is derived from an EMBL/GenBank/DDBJ whole genome shotgun (WGS) entry which is preliminary data.</text>
</comment>
<organism evidence="1 2">
    <name type="scientific">Prototheca wickerhamii</name>
    <dbReference type="NCBI Taxonomy" id="3111"/>
    <lineage>
        <taxon>Eukaryota</taxon>
        <taxon>Viridiplantae</taxon>
        <taxon>Chlorophyta</taxon>
        <taxon>core chlorophytes</taxon>
        <taxon>Trebouxiophyceae</taxon>
        <taxon>Chlorellales</taxon>
        <taxon>Chlorellaceae</taxon>
        <taxon>Prototheca</taxon>
    </lineage>
</organism>
<protein>
    <submittedName>
        <fullName evidence="1">Uncharacterized protein</fullName>
    </submittedName>
</protein>
<evidence type="ECO:0000313" key="1">
    <source>
        <dbReference type="EMBL" id="KAK2077353.1"/>
    </source>
</evidence>
<dbReference type="EMBL" id="JASFZW010000007">
    <property type="protein sequence ID" value="KAK2077353.1"/>
    <property type="molecule type" value="Genomic_DNA"/>
</dbReference>
<keyword evidence="2" id="KW-1185">Reference proteome</keyword>